<organism evidence="2 3">
    <name type="scientific">Zymoseptoria tritici ST99CH_1A5</name>
    <dbReference type="NCBI Taxonomy" id="1276529"/>
    <lineage>
        <taxon>Eukaryota</taxon>
        <taxon>Fungi</taxon>
        <taxon>Dikarya</taxon>
        <taxon>Ascomycota</taxon>
        <taxon>Pezizomycotina</taxon>
        <taxon>Dothideomycetes</taxon>
        <taxon>Dothideomycetidae</taxon>
        <taxon>Mycosphaerellales</taxon>
        <taxon>Mycosphaerellaceae</taxon>
        <taxon>Zymoseptoria</taxon>
    </lineage>
</organism>
<feature type="region of interest" description="Disordered" evidence="1">
    <location>
        <begin position="60"/>
        <end position="81"/>
    </location>
</feature>
<proteinExistence type="predicted"/>
<sequence length="245" mass="26919">MAQVSAHPANADFKSVGAVVLFDLDQSTNDGDEVNRNVRPTLAWSTDGVVASHNLEPQFDLDDDEELPSLPVSPISSAVPPRSEESSMYAKAIEVLHYLARIPVTFTAKHRDATVKRQHRIAGQVELKAQTKLGRAKRKAAEIPAVQSQRRKLRDAEVGKAITYHDIGFASIHPVDQDVLNRLVTLSNLLVPSSPSKPYSQLDWLSKIQTPGSIIFSPNASRTLAAFFAQSAYMAYWSSTSNARQ</sequence>
<gene>
    <name evidence="2" type="ORF">ZT1A5_G7048</name>
</gene>
<accession>A0A1Y6LMF7</accession>
<evidence type="ECO:0000313" key="3">
    <source>
        <dbReference type="Proteomes" id="UP000215453"/>
    </source>
</evidence>
<name>A0A1Y6LMF7_ZYMTR</name>
<reference evidence="2 3" key="1">
    <citation type="submission" date="2016-10" db="EMBL/GenBank/DDBJ databases">
        <authorList>
            <person name="Varghese N."/>
        </authorList>
    </citation>
    <scope>NUCLEOTIDE SEQUENCE [LARGE SCALE GENOMIC DNA]</scope>
</reference>
<dbReference type="Proteomes" id="UP000215453">
    <property type="component" value="Chromosome 6"/>
</dbReference>
<evidence type="ECO:0000256" key="1">
    <source>
        <dbReference type="SAM" id="MobiDB-lite"/>
    </source>
</evidence>
<evidence type="ECO:0000313" key="2">
    <source>
        <dbReference type="EMBL" id="SMY25606.1"/>
    </source>
</evidence>
<dbReference type="AlphaFoldDB" id="A0A1Y6LMF7"/>
<dbReference type="EMBL" id="LT882681">
    <property type="protein sequence ID" value="SMY25606.1"/>
    <property type="molecule type" value="Genomic_DNA"/>
</dbReference>
<protein>
    <submittedName>
        <fullName evidence="2">Uncharacterized protein</fullName>
    </submittedName>
</protein>